<proteinExistence type="predicted"/>
<gene>
    <name evidence="1" type="ORF">C8N46_10276</name>
</gene>
<evidence type="ECO:0000313" key="1">
    <source>
        <dbReference type="EMBL" id="PTX62680.1"/>
    </source>
</evidence>
<dbReference type="Proteomes" id="UP000244090">
    <property type="component" value="Unassembled WGS sequence"/>
</dbReference>
<dbReference type="OrthoDB" id="1450379at2"/>
<dbReference type="EMBL" id="QBKT01000002">
    <property type="protein sequence ID" value="PTX62680.1"/>
    <property type="molecule type" value="Genomic_DNA"/>
</dbReference>
<sequence length="52" mass="5778">MKKRTIKSLELNKKTISTLDAAELKGGTTVSITCTAGEICIEIFLWTITYKN</sequence>
<evidence type="ECO:0000313" key="2">
    <source>
        <dbReference type="Proteomes" id="UP000244090"/>
    </source>
</evidence>
<name>A0A2T6C2Y1_9FLAO</name>
<keyword evidence="2" id="KW-1185">Reference proteome</keyword>
<reference evidence="1 2" key="1">
    <citation type="submission" date="2018-04" db="EMBL/GenBank/DDBJ databases">
        <title>Genomic Encyclopedia of Archaeal and Bacterial Type Strains, Phase II (KMG-II): from individual species to whole genera.</title>
        <authorList>
            <person name="Goeker M."/>
        </authorList>
    </citation>
    <scope>NUCLEOTIDE SEQUENCE [LARGE SCALE GENOMIC DNA]</scope>
    <source>
        <strain evidence="1 2">DSM 25731</strain>
    </source>
</reference>
<protein>
    <submittedName>
        <fullName evidence="1">Uncharacterized protein</fullName>
    </submittedName>
</protein>
<organism evidence="1 2">
    <name type="scientific">Kordia periserrulae</name>
    <dbReference type="NCBI Taxonomy" id="701523"/>
    <lineage>
        <taxon>Bacteria</taxon>
        <taxon>Pseudomonadati</taxon>
        <taxon>Bacteroidota</taxon>
        <taxon>Flavobacteriia</taxon>
        <taxon>Flavobacteriales</taxon>
        <taxon>Flavobacteriaceae</taxon>
        <taxon>Kordia</taxon>
    </lineage>
</organism>
<comment type="caution">
    <text evidence="1">The sequence shown here is derived from an EMBL/GenBank/DDBJ whole genome shotgun (WGS) entry which is preliminary data.</text>
</comment>
<dbReference type="AlphaFoldDB" id="A0A2T6C2Y1"/>
<accession>A0A2T6C2Y1</accession>
<dbReference type="RefSeq" id="WP_158269076.1">
    <property type="nucleotide sequence ID" value="NZ_QBKT01000002.1"/>
</dbReference>